<sequence length="88" mass="10438">MRFPHVSLSNKLLQQETHTTGTPRSKRKLNPKDVIQKKIKRGEYTRQRRGKVYVSRRKDKRDVLCITTVNHPKLIEVSNRYGQKKIKP</sequence>
<feature type="region of interest" description="Disordered" evidence="1">
    <location>
        <begin position="1"/>
        <end position="53"/>
    </location>
</feature>
<evidence type="ECO:0000256" key="1">
    <source>
        <dbReference type="SAM" id="MobiDB-lite"/>
    </source>
</evidence>
<feature type="compositionally biased region" description="Basic and acidic residues" evidence="1">
    <location>
        <begin position="30"/>
        <end position="46"/>
    </location>
</feature>
<evidence type="ECO:0000313" key="3">
    <source>
        <dbReference type="EMBL" id="KAJ8937766.1"/>
    </source>
</evidence>
<dbReference type="Pfam" id="PF13843">
    <property type="entry name" value="DDE_Tnp_1_7"/>
    <property type="match status" value="1"/>
</dbReference>
<comment type="caution">
    <text evidence="3">The sequence shown here is derived from an EMBL/GenBank/DDBJ whole genome shotgun (WGS) entry which is preliminary data.</text>
</comment>
<dbReference type="Proteomes" id="UP001162156">
    <property type="component" value="Unassembled WGS sequence"/>
</dbReference>
<name>A0AAV8XG73_9CUCU</name>
<organism evidence="3 4">
    <name type="scientific">Rhamnusium bicolor</name>
    <dbReference type="NCBI Taxonomy" id="1586634"/>
    <lineage>
        <taxon>Eukaryota</taxon>
        <taxon>Metazoa</taxon>
        <taxon>Ecdysozoa</taxon>
        <taxon>Arthropoda</taxon>
        <taxon>Hexapoda</taxon>
        <taxon>Insecta</taxon>
        <taxon>Pterygota</taxon>
        <taxon>Neoptera</taxon>
        <taxon>Endopterygota</taxon>
        <taxon>Coleoptera</taxon>
        <taxon>Polyphaga</taxon>
        <taxon>Cucujiformia</taxon>
        <taxon>Chrysomeloidea</taxon>
        <taxon>Cerambycidae</taxon>
        <taxon>Lepturinae</taxon>
        <taxon>Rhagiini</taxon>
        <taxon>Rhamnusium</taxon>
    </lineage>
</organism>
<keyword evidence="4" id="KW-1185">Reference proteome</keyword>
<feature type="compositionally biased region" description="Polar residues" evidence="1">
    <location>
        <begin position="7"/>
        <end position="23"/>
    </location>
</feature>
<dbReference type="InterPro" id="IPR029526">
    <property type="entry name" value="PGBD"/>
</dbReference>
<feature type="domain" description="PiggyBac transposable element-derived protein" evidence="2">
    <location>
        <begin position="7"/>
        <end position="85"/>
    </location>
</feature>
<reference evidence="3" key="1">
    <citation type="journal article" date="2023" name="Insect Mol. Biol.">
        <title>Genome sequencing provides insights into the evolution of gene families encoding plant cell wall-degrading enzymes in longhorned beetles.</title>
        <authorList>
            <person name="Shin N.R."/>
            <person name="Okamura Y."/>
            <person name="Kirsch R."/>
            <person name="Pauchet Y."/>
        </authorList>
    </citation>
    <scope>NUCLEOTIDE SEQUENCE</scope>
    <source>
        <strain evidence="3">RBIC_L_NR</strain>
    </source>
</reference>
<evidence type="ECO:0000313" key="4">
    <source>
        <dbReference type="Proteomes" id="UP001162156"/>
    </source>
</evidence>
<evidence type="ECO:0000259" key="2">
    <source>
        <dbReference type="Pfam" id="PF13843"/>
    </source>
</evidence>
<dbReference type="EMBL" id="JANEYF010003275">
    <property type="protein sequence ID" value="KAJ8937766.1"/>
    <property type="molecule type" value="Genomic_DNA"/>
</dbReference>
<protein>
    <recommendedName>
        <fullName evidence="2">PiggyBac transposable element-derived protein domain-containing protein</fullName>
    </recommendedName>
</protein>
<gene>
    <name evidence="3" type="ORF">NQ314_011723</name>
</gene>
<accession>A0AAV8XG73</accession>
<dbReference type="AlphaFoldDB" id="A0AAV8XG73"/>
<proteinExistence type="predicted"/>